<proteinExistence type="predicted"/>
<sequence>MLSHISAFLAFAGMASAAALAPDVNCFEGTSLVCYGVPSGTSQDINVDDLQFAADTLRYNGQSSDPPGFYTMPANPKLLGCDEWTVLTSGTVLVLAKHTDNTVNSSVLLEDMATTIDGGPDATDADKQKKIFHCAEHGGQLVVTANTSNPAYSSAEYKSSGNQPKEIMIKVVKATS</sequence>
<feature type="signal peptide" evidence="1">
    <location>
        <begin position="1"/>
        <end position="17"/>
    </location>
</feature>
<accession>A0ABP0BUU3</accession>
<keyword evidence="1" id="KW-0732">Signal</keyword>
<evidence type="ECO:0000313" key="2">
    <source>
        <dbReference type="EMBL" id="CAK7223420.1"/>
    </source>
</evidence>
<name>A0ABP0BUU3_9PEZI</name>
<keyword evidence="3" id="KW-1185">Reference proteome</keyword>
<organism evidence="2 3">
    <name type="scientific">Sporothrix bragantina</name>
    <dbReference type="NCBI Taxonomy" id="671064"/>
    <lineage>
        <taxon>Eukaryota</taxon>
        <taxon>Fungi</taxon>
        <taxon>Dikarya</taxon>
        <taxon>Ascomycota</taxon>
        <taxon>Pezizomycotina</taxon>
        <taxon>Sordariomycetes</taxon>
        <taxon>Sordariomycetidae</taxon>
        <taxon>Ophiostomatales</taxon>
        <taxon>Ophiostomataceae</taxon>
        <taxon>Sporothrix</taxon>
    </lineage>
</organism>
<reference evidence="2 3" key="1">
    <citation type="submission" date="2024-01" db="EMBL/GenBank/DDBJ databases">
        <authorList>
            <person name="Allen C."/>
            <person name="Tagirdzhanova G."/>
        </authorList>
    </citation>
    <scope>NUCLEOTIDE SEQUENCE [LARGE SCALE GENOMIC DNA]</scope>
</reference>
<evidence type="ECO:0000313" key="3">
    <source>
        <dbReference type="Proteomes" id="UP001642406"/>
    </source>
</evidence>
<dbReference type="Proteomes" id="UP001642406">
    <property type="component" value="Unassembled WGS sequence"/>
</dbReference>
<evidence type="ECO:0000256" key="1">
    <source>
        <dbReference type="SAM" id="SignalP"/>
    </source>
</evidence>
<dbReference type="EMBL" id="CAWUHC010000043">
    <property type="protein sequence ID" value="CAK7223420.1"/>
    <property type="molecule type" value="Genomic_DNA"/>
</dbReference>
<protein>
    <submittedName>
        <fullName evidence="2">Uncharacterized protein</fullName>
    </submittedName>
</protein>
<gene>
    <name evidence="2" type="ORF">SBRCBS47491_005202</name>
</gene>
<comment type="caution">
    <text evidence="2">The sequence shown here is derived from an EMBL/GenBank/DDBJ whole genome shotgun (WGS) entry which is preliminary data.</text>
</comment>
<feature type="chain" id="PRO_5046337420" evidence="1">
    <location>
        <begin position="18"/>
        <end position="176"/>
    </location>
</feature>